<accession>A0A1H6TCG0</accession>
<gene>
    <name evidence="2" type="ORF">SAMN04487995_2059</name>
</gene>
<dbReference type="OrthoDB" id="1413132at2"/>
<dbReference type="InterPro" id="IPR013096">
    <property type="entry name" value="Cupin_2"/>
</dbReference>
<name>A0A1H6TCG0_9BACT</name>
<dbReference type="EMBL" id="FNXY01000003">
    <property type="protein sequence ID" value="SEI75854.1"/>
    <property type="molecule type" value="Genomic_DNA"/>
</dbReference>
<protein>
    <submittedName>
        <fullName evidence="2">Cupin domain-containing protein</fullName>
    </submittedName>
</protein>
<feature type="domain" description="Cupin type-2" evidence="1">
    <location>
        <begin position="68"/>
        <end position="132"/>
    </location>
</feature>
<sequence length="150" mass="16599">MLTKRDITVAVVTAGLTLTFVFANSRIDSLDSSIFDWNDIAVKETKTGSVRTFFRSRTATLDELECHVTTLNPNESSHPPHKHQEEEIIIIKEGTLEALVNGTMKRVGPGSVVFQASNQMHSIRNVGTIRATYHVFSWHSPGTMKSGTAK</sequence>
<organism evidence="2 3">
    <name type="scientific">Dyadobacter koreensis</name>
    <dbReference type="NCBI Taxonomy" id="408657"/>
    <lineage>
        <taxon>Bacteria</taxon>
        <taxon>Pseudomonadati</taxon>
        <taxon>Bacteroidota</taxon>
        <taxon>Cytophagia</taxon>
        <taxon>Cytophagales</taxon>
        <taxon>Spirosomataceae</taxon>
        <taxon>Dyadobacter</taxon>
    </lineage>
</organism>
<evidence type="ECO:0000313" key="3">
    <source>
        <dbReference type="Proteomes" id="UP000199532"/>
    </source>
</evidence>
<dbReference type="Proteomes" id="UP000199532">
    <property type="component" value="Unassembled WGS sequence"/>
</dbReference>
<evidence type="ECO:0000259" key="1">
    <source>
        <dbReference type="Pfam" id="PF07883"/>
    </source>
</evidence>
<proteinExistence type="predicted"/>
<dbReference type="AlphaFoldDB" id="A0A1H6TCG0"/>
<dbReference type="SUPFAM" id="SSF51182">
    <property type="entry name" value="RmlC-like cupins"/>
    <property type="match status" value="1"/>
</dbReference>
<reference evidence="2 3" key="1">
    <citation type="submission" date="2016-10" db="EMBL/GenBank/DDBJ databases">
        <authorList>
            <person name="de Groot N.N."/>
        </authorList>
    </citation>
    <scope>NUCLEOTIDE SEQUENCE [LARGE SCALE GENOMIC DNA]</scope>
    <source>
        <strain evidence="2 3">DSM 19938</strain>
    </source>
</reference>
<dbReference type="InterPro" id="IPR011051">
    <property type="entry name" value="RmlC_Cupin_sf"/>
</dbReference>
<dbReference type="Gene3D" id="2.60.120.10">
    <property type="entry name" value="Jelly Rolls"/>
    <property type="match status" value="1"/>
</dbReference>
<dbReference type="RefSeq" id="WP_090335070.1">
    <property type="nucleotide sequence ID" value="NZ_FNXY01000003.1"/>
</dbReference>
<keyword evidence="3" id="KW-1185">Reference proteome</keyword>
<dbReference type="InterPro" id="IPR014710">
    <property type="entry name" value="RmlC-like_jellyroll"/>
</dbReference>
<evidence type="ECO:0000313" key="2">
    <source>
        <dbReference type="EMBL" id="SEI75854.1"/>
    </source>
</evidence>
<dbReference type="STRING" id="408657.SAMN04487995_2059"/>
<dbReference type="Pfam" id="PF07883">
    <property type="entry name" value="Cupin_2"/>
    <property type="match status" value="1"/>
</dbReference>